<feature type="compositionally biased region" description="Low complexity" evidence="1">
    <location>
        <begin position="325"/>
        <end position="343"/>
    </location>
</feature>
<sequence length="853" mass="92013">MAPTPTLPLGLTRLIQRQQQPTATVTVVVNSADDSSDLNLSGGAIAGIVIGIIAGVLLLLLFMEAWAQHRGGPPDPSRQGWYDDTVPLPPARPWSRSRSRSRSASYGSRHRHRHHHGRFWQSWRRSRHRSSTPRPVVLEEKVNCAVPRWPSATHVYEPAAGEKRSRSRSQEGHYVTSVTKGSFAFPTLTQEQAVASKMCTYDYTPYTGCGAGEQHYYIQWVKCNRAVEKGRYCSLDASVQAEQLRKLSANVLSCPLHGPVAVQQYVLEPANATALDHEENTRARSTSRRRNGASRSRTPGRSAAAREFEPLAPRRAVRQRRSRRGLAAESSDSESSSSLSPRSRTADRARRPAEHGLGISQNHTASHGNLHRRSSSADVALPPRPARSIQDGHSEASLPLKPTTTQADESHASTSGLQQAGTRPALDVPLPAGVVGLPSSPDMHRRSSVHRSRSEGLLRQSENGQVEPIQPIQPNTVSPSGDSSPDNNSELPFSMSTRRGRRPGPRSVRDRSVDTAMRRIDEDVVPEETDDVTRAALATKPAESRGSATTSPEPHRQVPDASISSQPASIPSHVPPGRRSGSRPRLDNLQIPKQGAQYQRDAHSAPTATPPETDITADHPMRPRTQSLRHVDITPTRLNDETSSLLSNRSRRFEDQVAEGRKWAAAREHVPPPAAVARGPTTDVLAHMSQLNLAPSSTSAAVPVAAGPRESVDSGYRSGHQPQRSSETVRSSPVEIGGAAATSVVGGGGAPGKGGRNTLQKSPPQQPQQQQQQQGQAQGGKPRPLPQPLNLSGLPPCALPVSLVSPGFQSDVEAGSSGKGSKPSLRQRMGLKKKLSGLLWDRGGQREVGAVEG</sequence>
<feature type="compositionally biased region" description="Low complexity" evidence="1">
    <location>
        <begin position="696"/>
        <end position="706"/>
    </location>
</feature>
<feature type="compositionally biased region" description="Basic and acidic residues" evidence="1">
    <location>
        <begin position="344"/>
        <end position="354"/>
    </location>
</feature>
<name>A0A3S4B887_9PEZI</name>
<feature type="region of interest" description="Disordered" evidence="1">
    <location>
        <begin position="72"/>
        <end position="120"/>
    </location>
</feature>
<dbReference type="Proteomes" id="UP000289323">
    <property type="component" value="Unassembled WGS sequence"/>
</dbReference>
<feature type="compositionally biased region" description="Low complexity" evidence="1">
    <location>
        <begin position="767"/>
        <end position="780"/>
    </location>
</feature>
<dbReference type="EMBL" id="OUUZ01000013">
    <property type="protein sequence ID" value="SPQ24428.1"/>
    <property type="molecule type" value="Genomic_DNA"/>
</dbReference>
<feature type="compositionally biased region" description="Gly residues" evidence="1">
    <location>
        <begin position="745"/>
        <end position="755"/>
    </location>
</feature>
<keyword evidence="2" id="KW-1133">Transmembrane helix</keyword>
<reference evidence="3 4" key="1">
    <citation type="submission" date="2018-04" db="EMBL/GenBank/DDBJ databases">
        <authorList>
            <person name="Huttner S."/>
            <person name="Dainat J."/>
        </authorList>
    </citation>
    <scope>NUCLEOTIDE SEQUENCE [LARGE SCALE GENOMIC DNA]</scope>
</reference>
<keyword evidence="2" id="KW-0812">Transmembrane</keyword>
<evidence type="ECO:0000256" key="2">
    <source>
        <dbReference type="SAM" id="Phobius"/>
    </source>
</evidence>
<feature type="compositionally biased region" description="Polar residues" evidence="1">
    <location>
        <begin position="720"/>
        <end position="731"/>
    </location>
</feature>
<feature type="transmembrane region" description="Helical" evidence="2">
    <location>
        <begin position="40"/>
        <end position="62"/>
    </location>
</feature>
<accession>A0A3S4B887</accession>
<evidence type="ECO:0000313" key="4">
    <source>
        <dbReference type="Proteomes" id="UP000289323"/>
    </source>
</evidence>
<feature type="compositionally biased region" description="Low complexity" evidence="1">
    <location>
        <begin position="561"/>
        <end position="579"/>
    </location>
</feature>
<gene>
    <name evidence="3" type="ORF">TT172_LOCUS6847</name>
</gene>
<feature type="region of interest" description="Disordered" evidence="1">
    <location>
        <begin position="276"/>
        <end position="652"/>
    </location>
</feature>
<organism evidence="3 4">
    <name type="scientific">Thermothielavioides terrestris</name>
    <dbReference type="NCBI Taxonomy" id="2587410"/>
    <lineage>
        <taxon>Eukaryota</taxon>
        <taxon>Fungi</taxon>
        <taxon>Dikarya</taxon>
        <taxon>Ascomycota</taxon>
        <taxon>Pezizomycotina</taxon>
        <taxon>Sordariomycetes</taxon>
        <taxon>Sordariomycetidae</taxon>
        <taxon>Sordariales</taxon>
        <taxon>Chaetomiaceae</taxon>
        <taxon>Thermothielavioides</taxon>
    </lineage>
</organism>
<feature type="compositionally biased region" description="Basic and acidic residues" evidence="1">
    <location>
        <begin position="507"/>
        <end position="522"/>
    </location>
</feature>
<evidence type="ECO:0000256" key="1">
    <source>
        <dbReference type="SAM" id="MobiDB-lite"/>
    </source>
</evidence>
<proteinExistence type="predicted"/>
<feature type="compositionally biased region" description="Basic residues" evidence="1">
    <location>
        <begin position="315"/>
        <end position="324"/>
    </location>
</feature>
<keyword evidence="2" id="KW-0472">Membrane</keyword>
<feature type="region of interest" description="Disordered" evidence="1">
    <location>
        <begin position="696"/>
        <end position="853"/>
    </location>
</feature>
<feature type="compositionally biased region" description="Basic residues" evidence="1">
    <location>
        <begin position="108"/>
        <end position="120"/>
    </location>
</feature>
<feature type="compositionally biased region" description="Low complexity" evidence="1">
    <location>
        <begin position="478"/>
        <end position="489"/>
    </location>
</feature>
<dbReference type="AlphaFoldDB" id="A0A3S4B887"/>
<protein>
    <submittedName>
        <fullName evidence="3">088a014c-9ee2-495e-8199-7da3f8a3733e</fullName>
    </submittedName>
</protein>
<evidence type="ECO:0000313" key="3">
    <source>
        <dbReference type="EMBL" id="SPQ24428.1"/>
    </source>
</evidence>
<feature type="compositionally biased region" description="Polar residues" evidence="1">
    <location>
        <begin position="402"/>
        <end position="421"/>
    </location>
</feature>